<evidence type="ECO:0000256" key="4">
    <source>
        <dbReference type="ARBA" id="ARBA00023235"/>
    </source>
</evidence>
<evidence type="ECO:0000256" key="1">
    <source>
        <dbReference type="ARBA" id="ARBA00006717"/>
    </source>
</evidence>
<dbReference type="Gene3D" id="3.40.50.1240">
    <property type="entry name" value="Phosphoglycerate mutase-like"/>
    <property type="match status" value="1"/>
</dbReference>
<evidence type="ECO:0000256" key="6">
    <source>
        <dbReference type="PIRSR" id="PIRSR613078-2"/>
    </source>
</evidence>
<dbReference type="RefSeq" id="WP_078765675.1">
    <property type="nucleotide sequence ID" value="NZ_FUXZ01000004.1"/>
</dbReference>
<protein>
    <recommendedName>
        <fullName evidence="2">phosphoglycerate mutase (2,3-diphosphoglycerate-dependent)</fullName>
        <ecNumber evidence="2">5.4.2.11</ecNumber>
    </recommendedName>
</protein>
<keyword evidence="9" id="KW-1185">Reference proteome</keyword>
<feature type="active site" description="Tele-phosphohistidine intermediate" evidence="5">
    <location>
        <position position="8"/>
    </location>
</feature>
<evidence type="ECO:0000313" key="8">
    <source>
        <dbReference type="EMBL" id="SKA63272.1"/>
    </source>
</evidence>
<dbReference type="PANTHER" id="PTHR11931">
    <property type="entry name" value="PHOSPHOGLYCERATE MUTASE"/>
    <property type="match status" value="1"/>
</dbReference>
<reference evidence="8 9" key="1">
    <citation type="submission" date="2017-02" db="EMBL/GenBank/DDBJ databases">
        <authorList>
            <person name="Peterson S.W."/>
        </authorList>
    </citation>
    <scope>NUCLEOTIDE SEQUENCE [LARGE SCALE GENOMIC DNA]</scope>
    <source>
        <strain evidence="8 9">ATCC 35992</strain>
    </source>
</reference>
<dbReference type="InterPro" id="IPR029033">
    <property type="entry name" value="His_PPase_superfam"/>
</dbReference>
<feature type="binding site" evidence="6">
    <location>
        <position position="59"/>
    </location>
    <ligand>
        <name>substrate</name>
    </ligand>
</feature>
<proteinExistence type="inferred from homology"/>
<dbReference type="InterPro" id="IPR013078">
    <property type="entry name" value="His_Pase_superF_clade-1"/>
</dbReference>
<feature type="site" description="Transition state stabilizer" evidence="7">
    <location>
        <position position="165"/>
    </location>
</feature>
<dbReference type="GO" id="GO:0004619">
    <property type="term" value="F:phosphoglycerate mutase activity"/>
    <property type="evidence" value="ECO:0007669"/>
    <property type="project" value="UniProtKB-EC"/>
</dbReference>
<comment type="similarity">
    <text evidence="1">Belongs to the phosphoglycerate mutase family. BPG-dependent PGAM subfamily.</text>
</comment>
<dbReference type="Proteomes" id="UP000190814">
    <property type="component" value="Unassembled WGS sequence"/>
</dbReference>
<evidence type="ECO:0000256" key="5">
    <source>
        <dbReference type="PIRSR" id="PIRSR613078-1"/>
    </source>
</evidence>
<dbReference type="STRING" id="39495.SAMN02745111_00794"/>
<gene>
    <name evidence="8" type="ORF">SAMN02745111_00794</name>
</gene>
<evidence type="ECO:0000256" key="2">
    <source>
        <dbReference type="ARBA" id="ARBA00012028"/>
    </source>
</evidence>
<keyword evidence="4" id="KW-0413">Isomerase</keyword>
<evidence type="ECO:0000256" key="3">
    <source>
        <dbReference type="ARBA" id="ARBA00023152"/>
    </source>
</evidence>
<name>A0A1T4VE88_9FIRM</name>
<dbReference type="SUPFAM" id="SSF53254">
    <property type="entry name" value="Phosphoglycerate mutase-like"/>
    <property type="match status" value="1"/>
</dbReference>
<dbReference type="OrthoDB" id="9781415at2"/>
<dbReference type="EC" id="5.4.2.11" evidence="2"/>
<organism evidence="8 9">
    <name type="scientific">Eubacterium uniforme</name>
    <dbReference type="NCBI Taxonomy" id="39495"/>
    <lineage>
        <taxon>Bacteria</taxon>
        <taxon>Bacillati</taxon>
        <taxon>Bacillota</taxon>
        <taxon>Clostridia</taxon>
        <taxon>Eubacteriales</taxon>
        <taxon>Eubacteriaceae</taxon>
        <taxon>Eubacterium</taxon>
    </lineage>
</organism>
<evidence type="ECO:0000313" key="9">
    <source>
        <dbReference type="Proteomes" id="UP000190814"/>
    </source>
</evidence>
<dbReference type="Pfam" id="PF00300">
    <property type="entry name" value="His_Phos_1"/>
    <property type="match status" value="1"/>
</dbReference>
<feature type="binding site" evidence="6">
    <location>
        <begin position="7"/>
        <end position="14"/>
    </location>
    <ligand>
        <name>substrate</name>
    </ligand>
</feature>
<sequence>MNIYIFRHGTTEWNKTFKIQGASNIPLAEAGIEQAHIAGAALKEANLSFDMVFSSPLDRAYETAKILTSYTNEGIEITKDSRIRELEFGDFEGHTFEELAGIDGSPFIYFKTSPDLYNEKAPYYYKENQPESLSHLCKRTKDFFENVIEPLEKEQPNSNVLIVAHGAVNKGMLMHVNKETDLKNFWKPGLQSNCHAAIVSLVNGNYNVLEYNKEYK</sequence>
<dbReference type="GO" id="GO:0006096">
    <property type="term" value="P:glycolytic process"/>
    <property type="evidence" value="ECO:0007669"/>
    <property type="project" value="UniProtKB-KW"/>
</dbReference>
<dbReference type="InterPro" id="IPR005952">
    <property type="entry name" value="Phosphogly_mut1"/>
</dbReference>
<dbReference type="AlphaFoldDB" id="A0A1T4VE88"/>
<dbReference type="CDD" id="cd07067">
    <property type="entry name" value="HP_PGM_like"/>
    <property type="match status" value="1"/>
</dbReference>
<evidence type="ECO:0000256" key="7">
    <source>
        <dbReference type="PIRSR" id="PIRSR613078-3"/>
    </source>
</evidence>
<accession>A0A1T4VE88</accession>
<keyword evidence="3" id="KW-0324">Glycolysis</keyword>
<dbReference type="EMBL" id="FUXZ01000004">
    <property type="protein sequence ID" value="SKA63272.1"/>
    <property type="molecule type" value="Genomic_DNA"/>
</dbReference>
<feature type="active site" description="Proton donor/acceptor" evidence="5">
    <location>
        <position position="85"/>
    </location>
</feature>
<dbReference type="SMART" id="SM00855">
    <property type="entry name" value="PGAM"/>
    <property type="match status" value="1"/>
</dbReference>